<organism evidence="1 2">
    <name type="scientific">Trifolium subterraneum</name>
    <name type="common">Subterranean clover</name>
    <dbReference type="NCBI Taxonomy" id="3900"/>
    <lineage>
        <taxon>Eukaryota</taxon>
        <taxon>Viridiplantae</taxon>
        <taxon>Streptophyta</taxon>
        <taxon>Embryophyta</taxon>
        <taxon>Tracheophyta</taxon>
        <taxon>Spermatophyta</taxon>
        <taxon>Magnoliopsida</taxon>
        <taxon>eudicotyledons</taxon>
        <taxon>Gunneridae</taxon>
        <taxon>Pentapetalae</taxon>
        <taxon>rosids</taxon>
        <taxon>fabids</taxon>
        <taxon>Fabales</taxon>
        <taxon>Fabaceae</taxon>
        <taxon>Papilionoideae</taxon>
        <taxon>50 kb inversion clade</taxon>
        <taxon>NPAAA clade</taxon>
        <taxon>Hologalegina</taxon>
        <taxon>IRL clade</taxon>
        <taxon>Trifolieae</taxon>
        <taxon>Trifolium</taxon>
    </lineage>
</organism>
<proteinExistence type="predicted"/>
<evidence type="ECO:0000313" key="2">
    <source>
        <dbReference type="Proteomes" id="UP000242715"/>
    </source>
</evidence>
<protein>
    <recommendedName>
        <fullName evidence="3">NB-ARC domain-containing protein</fullName>
    </recommendedName>
</protein>
<name>A0A2Z6N0H6_TRISU</name>
<dbReference type="InterPro" id="IPR032675">
    <property type="entry name" value="LRR_dom_sf"/>
</dbReference>
<dbReference type="Proteomes" id="UP000242715">
    <property type="component" value="Unassembled WGS sequence"/>
</dbReference>
<accession>A0A2Z6N0H6</accession>
<evidence type="ECO:0008006" key="3">
    <source>
        <dbReference type="Google" id="ProtNLM"/>
    </source>
</evidence>
<dbReference type="OrthoDB" id="1725454at2759"/>
<dbReference type="SUPFAM" id="SSF52058">
    <property type="entry name" value="L domain-like"/>
    <property type="match status" value="1"/>
</dbReference>
<reference evidence="2" key="1">
    <citation type="journal article" date="2017" name="Front. Plant Sci.">
        <title>Climate Clever Clovers: New Paradigm to Reduce the Environmental Footprint of Ruminants by Breeding Low Methanogenic Forages Utilizing Haplotype Variation.</title>
        <authorList>
            <person name="Kaur P."/>
            <person name="Appels R."/>
            <person name="Bayer P.E."/>
            <person name="Keeble-Gagnere G."/>
            <person name="Wang J."/>
            <person name="Hirakawa H."/>
            <person name="Shirasawa K."/>
            <person name="Vercoe P."/>
            <person name="Stefanova K."/>
            <person name="Durmic Z."/>
            <person name="Nichols P."/>
            <person name="Revell C."/>
            <person name="Isobe S.N."/>
            <person name="Edwards D."/>
            <person name="Erskine W."/>
        </authorList>
    </citation>
    <scope>NUCLEOTIDE SEQUENCE [LARGE SCALE GENOMIC DNA]</scope>
    <source>
        <strain evidence="2">cv. Daliak</strain>
    </source>
</reference>
<dbReference type="AlphaFoldDB" id="A0A2Z6N0H6"/>
<keyword evidence="2" id="KW-1185">Reference proteome</keyword>
<dbReference type="EMBL" id="DF973298">
    <property type="protein sequence ID" value="GAU24909.1"/>
    <property type="molecule type" value="Genomic_DNA"/>
</dbReference>
<dbReference type="Gene3D" id="3.80.10.10">
    <property type="entry name" value="Ribonuclease Inhibitor"/>
    <property type="match status" value="1"/>
</dbReference>
<evidence type="ECO:0000313" key="1">
    <source>
        <dbReference type="EMBL" id="GAU24909.1"/>
    </source>
</evidence>
<sequence length="88" mass="10042">MSLHIYQLDDIECLDGKWLHHLTSLQNLEISDAPDLKSLPEEGLPSSLSVLSISDCPLLEATWQKKKGKEWRKIARIPCILINYKIIS</sequence>
<gene>
    <name evidence="1" type="ORF">TSUD_116340</name>
</gene>